<dbReference type="GeneID" id="61365563"/>
<evidence type="ECO:0000313" key="6">
    <source>
        <dbReference type="EMBL" id="MDB0524933.1"/>
    </source>
</evidence>
<evidence type="ECO:0000256" key="3">
    <source>
        <dbReference type="ARBA" id="ARBA00022747"/>
    </source>
</evidence>
<comment type="catalytic activity">
    <reaction evidence="4">
        <text>a 2'-deoxycytidine in DNA + S-adenosyl-L-methionine = a 5-methyl-2'-deoxycytidine in DNA + S-adenosyl-L-homocysteine + H(+)</text>
        <dbReference type="Rhea" id="RHEA:13681"/>
        <dbReference type="Rhea" id="RHEA-COMP:11369"/>
        <dbReference type="Rhea" id="RHEA-COMP:11370"/>
        <dbReference type="ChEBI" id="CHEBI:15378"/>
        <dbReference type="ChEBI" id="CHEBI:57856"/>
        <dbReference type="ChEBI" id="CHEBI:59789"/>
        <dbReference type="ChEBI" id="CHEBI:85452"/>
        <dbReference type="ChEBI" id="CHEBI:85454"/>
        <dbReference type="EC" id="2.1.1.37"/>
    </reaction>
</comment>
<dbReference type="Pfam" id="PF00145">
    <property type="entry name" value="DNA_methylase"/>
    <property type="match status" value="1"/>
</dbReference>
<sequence length="387" mass="42007">MNIPITTDTDDCRIGKGRTPRRVGAYYNEIVPFAAAWLRNLIAAGHIAPGDVDERDIQDVRPDDLRGNRQHHFFAGIGVWSLALRRAGWPDDRPVWTGSCPCQPFSQAGKGLAFADERHLWPAWYHLISEYRPAVVLGEQVASKHADAWIDLVCADVESLAYAFGAVPFPAAGVGAPHIRDRLYWVAHASGNGGQWGRTGRAGGSDTAWLEQRRLGVAGRMADPLSAGWPEGRALAGHRSPSRLRAIGGLADSNGGHSSAERQQRSWQQRQQSQNGGNGFGLGHTEREGLAFGQRLDGVSGATGGTDTRQATERAGVHAPSRAGPTNGLWRAADWLLCRDGRWRPVEPSSFPLADGAASRVGRLRAYGNAVNAEAARLFIEHLMEWL</sequence>
<protein>
    <submittedName>
        <fullName evidence="6">DNA cytosine methyltransferase</fullName>
    </submittedName>
</protein>
<evidence type="ECO:0000256" key="5">
    <source>
        <dbReference type="SAM" id="MobiDB-lite"/>
    </source>
</evidence>
<dbReference type="GO" id="GO:0032259">
    <property type="term" value="P:methylation"/>
    <property type="evidence" value="ECO:0007669"/>
    <property type="project" value="UniProtKB-KW"/>
</dbReference>
<name>A0AAE3NMD7_RALSL</name>
<evidence type="ECO:0000256" key="1">
    <source>
        <dbReference type="ARBA" id="ARBA00022603"/>
    </source>
</evidence>
<dbReference type="Gene3D" id="3.40.50.150">
    <property type="entry name" value="Vaccinia Virus protein VP39"/>
    <property type="match status" value="1"/>
</dbReference>
<dbReference type="InterPro" id="IPR001525">
    <property type="entry name" value="C5_MeTfrase"/>
</dbReference>
<dbReference type="Proteomes" id="UP001143674">
    <property type="component" value="Unassembled WGS sequence"/>
</dbReference>
<keyword evidence="2" id="KW-0808">Transferase</keyword>
<dbReference type="InterPro" id="IPR029063">
    <property type="entry name" value="SAM-dependent_MTases_sf"/>
</dbReference>
<feature type="compositionally biased region" description="Low complexity" evidence="5">
    <location>
        <begin position="265"/>
        <end position="274"/>
    </location>
</feature>
<accession>A0AAE3NMD7</accession>
<keyword evidence="3" id="KW-0680">Restriction system</keyword>
<gene>
    <name evidence="6" type="ORF">LBW55_25280</name>
</gene>
<dbReference type="GO" id="GO:0009307">
    <property type="term" value="P:DNA restriction-modification system"/>
    <property type="evidence" value="ECO:0007669"/>
    <property type="project" value="UniProtKB-KW"/>
</dbReference>
<dbReference type="GO" id="GO:0003886">
    <property type="term" value="F:DNA (cytosine-5-)-methyltransferase activity"/>
    <property type="evidence" value="ECO:0007669"/>
    <property type="project" value="UniProtKB-EC"/>
</dbReference>
<proteinExistence type="predicted"/>
<dbReference type="SUPFAM" id="SSF53335">
    <property type="entry name" value="S-adenosyl-L-methionine-dependent methyltransferases"/>
    <property type="match status" value="1"/>
</dbReference>
<organism evidence="6 7">
    <name type="scientific">Ralstonia solanacearum</name>
    <name type="common">Pseudomonas solanacearum</name>
    <dbReference type="NCBI Taxonomy" id="305"/>
    <lineage>
        <taxon>Bacteria</taxon>
        <taxon>Pseudomonadati</taxon>
        <taxon>Pseudomonadota</taxon>
        <taxon>Betaproteobacteria</taxon>
        <taxon>Burkholderiales</taxon>
        <taxon>Burkholderiaceae</taxon>
        <taxon>Ralstonia</taxon>
        <taxon>Ralstonia solanacearum species complex</taxon>
    </lineage>
</organism>
<evidence type="ECO:0000256" key="2">
    <source>
        <dbReference type="ARBA" id="ARBA00022679"/>
    </source>
</evidence>
<dbReference type="RefSeq" id="WP_080773970.1">
    <property type="nucleotide sequence ID" value="NZ_CDLS01000001.1"/>
</dbReference>
<reference evidence="6" key="1">
    <citation type="submission" date="2021-09" db="EMBL/GenBank/DDBJ databases">
        <title>Genomic analysis of Ralstonia spp.</title>
        <authorList>
            <person name="Aburjaile F."/>
            <person name="Ariute J.C."/>
            <person name="Pais A.K.L."/>
            <person name="Albuquerque G.M.R."/>
            <person name="Silva A.M.F."/>
            <person name="Brenig B."/>
            <person name="Azevedo V."/>
            <person name="Matiuzzi M."/>
            <person name="Ramos R."/>
            <person name="Goes-Neto A."/>
            <person name="Soares S."/>
            <person name="Iseppon A.M.B."/>
            <person name="Souza E."/>
            <person name="Gama M."/>
        </authorList>
    </citation>
    <scope>NUCLEOTIDE SEQUENCE</scope>
    <source>
        <strain evidence="6">B4</strain>
    </source>
</reference>
<evidence type="ECO:0000256" key="4">
    <source>
        <dbReference type="ARBA" id="ARBA00047422"/>
    </source>
</evidence>
<comment type="caution">
    <text evidence="6">The sequence shown here is derived from an EMBL/GenBank/DDBJ whole genome shotgun (WGS) entry which is preliminary data.</text>
</comment>
<feature type="region of interest" description="Disordered" evidence="5">
    <location>
        <begin position="245"/>
        <end position="324"/>
    </location>
</feature>
<keyword evidence="1 6" id="KW-0489">Methyltransferase</keyword>
<dbReference type="EMBL" id="JAIVEX010000022">
    <property type="protein sequence ID" value="MDB0524933.1"/>
    <property type="molecule type" value="Genomic_DNA"/>
</dbReference>
<dbReference type="AlphaFoldDB" id="A0AAE3NMD7"/>
<evidence type="ECO:0000313" key="7">
    <source>
        <dbReference type="Proteomes" id="UP001143674"/>
    </source>
</evidence>